<dbReference type="Proteomes" id="UP001596445">
    <property type="component" value="Unassembled WGS sequence"/>
</dbReference>
<evidence type="ECO:0000256" key="1">
    <source>
        <dbReference type="ARBA" id="ARBA00004167"/>
    </source>
</evidence>
<evidence type="ECO:0000313" key="9">
    <source>
        <dbReference type="EMBL" id="MFC7059360.1"/>
    </source>
</evidence>
<evidence type="ECO:0000256" key="5">
    <source>
        <dbReference type="ARBA" id="ARBA00022989"/>
    </source>
</evidence>
<gene>
    <name evidence="9" type="ORF">ACFQQG_15755</name>
</gene>
<sequence length="108" mass="11281">MATFVPVPLFMGPVEMMLVGAVILVLLFGSRATDIAREAGSAAGKVRSTRAKAEGELADVRSDIEEGVEPVKEEVETVEEEVESVGADIGTADDDGTVVGESDDPDET</sequence>
<feature type="region of interest" description="Disordered" evidence="8">
    <location>
        <begin position="82"/>
        <end position="108"/>
    </location>
</feature>
<dbReference type="AlphaFoldDB" id="A0ABD5W1D6"/>
<organism evidence="9 10">
    <name type="scientific">Halovenus salina</name>
    <dbReference type="NCBI Taxonomy" id="1510225"/>
    <lineage>
        <taxon>Archaea</taxon>
        <taxon>Methanobacteriati</taxon>
        <taxon>Methanobacteriota</taxon>
        <taxon>Stenosarchaea group</taxon>
        <taxon>Halobacteria</taxon>
        <taxon>Halobacteriales</taxon>
        <taxon>Haloarculaceae</taxon>
        <taxon>Halovenus</taxon>
    </lineage>
</organism>
<keyword evidence="7" id="KW-0472">Membrane</keyword>
<accession>A0ABD5W1D6</accession>
<dbReference type="EMBL" id="JBHSZI010000001">
    <property type="protein sequence ID" value="MFC7059360.1"/>
    <property type="molecule type" value="Genomic_DNA"/>
</dbReference>
<evidence type="ECO:0000256" key="7">
    <source>
        <dbReference type="ARBA" id="ARBA00023136"/>
    </source>
</evidence>
<keyword evidence="4" id="KW-0653">Protein transport</keyword>
<keyword evidence="6" id="KW-0811">Translocation</keyword>
<evidence type="ECO:0000256" key="6">
    <source>
        <dbReference type="ARBA" id="ARBA00023010"/>
    </source>
</evidence>
<dbReference type="InterPro" id="IPR003369">
    <property type="entry name" value="TatA/B/E"/>
</dbReference>
<feature type="compositionally biased region" description="Acidic residues" evidence="8">
    <location>
        <begin position="91"/>
        <end position="108"/>
    </location>
</feature>
<keyword evidence="5" id="KW-1133">Transmembrane helix</keyword>
<evidence type="ECO:0000256" key="2">
    <source>
        <dbReference type="ARBA" id="ARBA00022448"/>
    </source>
</evidence>
<evidence type="ECO:0008006" key="11">
    <source>
        <dbReference type="Google" id="ProtNLM"/>
    </source>
</evidence>
<keyword evidence="10" id="KW-1185">Reference proteome</keyword>
<dbReference type="Pfam" id="PF02416">
    <property type="entry name" value="TatA_B_E"/>
    <property type="match status" value="1"/>
</dbReference>
<evidence type="ECO:0000256" key="4">
    <source>
        <dbReference type="ARBA" id="ARBA00022927"/>
    </source>
</evidence>
<evidence type="ECO:0000313" key="10">
    <source>
        <dbReference type="Proteomes" id="UP001596445"/>
    </source>
</evidence>
<comment type="subcellular location">
    <subcellularLocation>
        <location evidence="1">Membrane</location>
        <topology evidence="1">Single-pass membrane protein</topology>
    </subcellularLocation>
</comment>
<dbReference type="GeneID" id="76631513"/>
<reference evidence="9 10" key="1">
    <citation type="journal article" date="2019" name="Int. J. Syst. Evol. Microbiol.">
        <title>The Global Catalogue of Microorganisms (GCM) 10K type strain sequencing project: providing services to taxonomists for standard genome sequencing and annotation.</title>
        <authorList>
            <consortium name="The Broad Institute Genomics Platform"/>
            <consortium name="The Broad Institute Genome Sequencing Center for Infectious Disease"/>
            <person name="Wu L."/>
            <person name="Ma J."/>
        </authorList>
    </citation>
    <scope>NUCLEOTIDE SEQUENCE [LARGE SCALE GENOMIC DNA]</scope>
    <source>
        <strain evidence="9 10">JCM 30072</strain>
    </source>
</reference>
<keyword evidence="3" id="KW-0812">Transmembrane</keyword>
<evidence type="ECO:0000256" key="8">
    <source>
        <dbReference type="SAM" id="MobiDB-lite"/>
    </source>
</evidence>
<name>A0ABD5W1D6_9EURY</name>
<comment type="caution">
    <text evidence="9">The sequence shown here is derived from an EMBL/GenBank/DDBJ whole genome shotgun (WGS) entry which is preliminary data.</text>
</comment>
<protein>
    <recommendedName>
        <fullName evidence="11">Sec-independent protein translocase protein TatA</fullName>
    </recommendedName>
</protein>
<dbReference type="RefSeq" id="WP_267162133.1">
    <property type="nucleotide sequence ID" value="NZ_CP112972.1"/>
</dbReference>
<proteinExistence type="predicted"/>
<evidence type="ECO:0000256" key="3">
    <source>
        <dbReference type="ARBA" id="ARBA00022692"/>
    </source>
</evidence>
<keyword evidence="2" id="KW-0813">Transport</keyword>